<dbReference type="PANTHER" id="PTHR42996:SF1">
    <property type="entry name" value="PHOSPHATE-BINDING PROTEIN PSTS"/>
    <property type="match status" value="1"/>
</dbReference>
<keyword evidence="3" id="KW-0592">Phosphate transport</keyword>
<dbReference type="Pfam" id="PF12849">
    <property type="entry name" value="PBP_like_2"/>
    <property type="match status" value="1"/>
</dbReference>
<organism evidence="6">
    <name type="scientific">uncultured Friedmanniella sp</name>
    <dbReference type="NCBI Taxonomy" id="335381"/>
    <lineage>
        <taxon>Bacteria</taxon>
        <taxon>Bacillati</taxon>
        <taxon>Actinomycetota</taxon>
        <taxon>Actinomycetes</taxon>
        <taxon>Propionibacteriales</taxon>
        <taxon>Nocardioidaceae</taxon>
        <taxon>Friedmanniella</taxon>
        <taxon>environmental samples</taxon>
    </lineage>
</organism>
<feature type="signal peptide" evidence="4">
    <location>
        <begin position="1"/>
        <end position="25"/>
    </location>
</feature>
<dbReference type="InterPro" id="IPR005673">
    <property type="entry name" value="ABC_phos-bd_PstS"/>
</dbReference>
<reference evidence="6" key="1">
    <citation type="submission" date="2020-02" db="EMBL/GenBank/DDBJ databases">
        <authorList>
            <person name="Meier V. D."/>
        </authorList>
    </citation>
    <scope>NUCLEOTIDE SEQUENCE</scope>
    <source>
        <strain evidence="6">AVDCRST_MAG48</strain>
    </source>
</reference>
<comment type="similarity">
    <text evidence="1">Belongs to the PstS family.</text>
</comment>
<dbReference type="GO" id="GO:0035435">
    <property type="term" value="P:phosphate ion transmembrane transport"/>
    <property type="evidence" value="ECO:0007669"/>
    <property type="project" value="InterPro"/>
</dbReference>
<feature type="domain" description="PBP" evidence="5">
    <location>
        <begin position="42"/>
        <end position="343"/>
    </location>
</feature>
<dbReference type="PIRSF" id="PIRSF002756">
    <property type="entry name" value="PstS"/>
    <property type="match status" value="1"/>
</dbReference>
<proteinExistence type="inferred from homology"/>
<dbReference type="PROSITE" id="PS51257">
    <property type="entry name" value="PROKAR_LIPOPROTEIN"/>
    <property type="match status" value="1"/>
</dbReference>
<protein>
    <submittedName>
        <fullName evidence="6">Phosphate ABC transporter, periplasmic phosphate-binding protein PstS</fullName>
    </submittedName>
</protein>
<dbReference type="SUPFAM" id="SSF53850">
    <property type="entry name" value="Periplasmic binding protein-like II"/>
    <property type="match status" value="1"/>
</dbReference>
<sequence length="350" mass="34962">MKISRLSAVACAAVASLSLGLSACAANEGGGGDAAPAGGASSGAANLTGTLSGVGASSAATAQETWAAAFQTANPDVTVNYSPDGSGAGRDAFAGGGADFAGSDRALTAEEASAASLGSSRCADGSAAIDLPIYVSPIAVIYQLDGVDDLELDAETLAGIFKGDIKTWDDAKIQALNEGTELPGSNITAVHRADDSGTTENFTDYLHTLAPKVWDAEPDGEWPYPGGEAAPQTSGVVDAVSNGNGTIGYADASKAGDLGVAQIQVGEKYLGPTAEAAAAVVDASPRDTEGRSANDIVVTLDRKAEGDVYPVVLLSYAIACEKYEDPAVAAKVKGYLSYVASAEGQQDAVA</sequence>
<accession>A0A6J4KXD4</accession>
<dbReference type="EMBL" id="CADCTS010000348">
    <property type="protein sequence ID" value="CAA9317032.1"/>
    <property type="molecule type" value="Genomic_DNA"/>
</dbReference>
<evidence type="ECO:0000256" key="3">
    <source>
        <dbReference type="ARBA" id="ARBA00022592"/>
    </source>
</evidence>
<name>A0A6J4KXD4_9ACTN</name>
<dbReference type="PANTHER" id="PTHR42996">
    <property type="entry name" value="PHOSPHATE-BINDING PROTEIN PSTS"/>
    <property type="match status" value="1"/>
</dbReference>
<feature type="chain" id="PRO_5027112665" evidence="4">
    <location>
        <begin position="26"/>
        <end position="350"/>
    </location>
</feature>
<dbReference type="InterPro" id="IPR050962">
    <property type="entry name" value="Phosphate-bind_PstS"/>
</dbReference>
<evidence type="ECO:0000256" key="2">
    <source>
        <dbReference type="ARBA" id="ARBA00022448"/>
    </source>
</evidence>
<evidence type="ECO:0000256" key="4">
    <source>
        <dbReference type="SAM" id="SignalP"/>
    </source>
</evidence>
<dbReference type="GO" id="GO:0042301">
    <property type="term" value="F:phosphate ion binding"/>
    <property type="evidence" value="ECO:0007669"/>
    <property type="project" value="InterPro"/>
</dbReference>
<keyword evidence="4" id="KW-0732">Signal</keyword>
<keyword evidence="2" id="KW-0813">Transport</keyword>
<dbReference type="AlphaFoldDB" id="A0A6J4KXD4"/>
<dbReference type="GO" id="GO:0043190">
    <property type="term" value="C:ATP-binding cassette (ABC) transporter complex"/>
    <property type="evidence" value="ECO:0007669"/>
    <property type="project" value="InterPro"/>
</dbReference>
<feature type="non-terminal residue" evidence="6">
    <location>
        <position position="350"/>
    </location>
</feature>
<evidence type="ECO:0000259" key="5">
    <source>
        <dbReference type="Pfam" id="PF12849"/>
    </source>
</evidence>
<dbReference type="InterPro" id="IPR024370">
    <property type="entry name" value="PBP_domain"/>
</dbReference>
<dbReference type="CDD" id="cd13565">
    <property type="entry name" value="PBP2_PstS"/>
    <property type="match status" value="1"/>
</dbReference>
<evidence type="ECO:0000256" key="1">
    <source>
        <dbReference type="ARBA" id="ARBA00008725"/>
    </source>
</evidence>
<evidence type="ECO:0000313" key="6">
    <source>
        <dbReference type="EMBL" id="CAA9317032.1"/>
    </source>
</evidence>
<dbReference type="Gene3D" id="3.40.190.10">
    <property type="entry name" value="Periplasmic binding protein-like II"/>
    <property type="match status" value="2"/>
</dbReference>
<gene>
    <name evidence="6" type="ORF">AVDCRST_MAG48-2419</name>
</gene>